<protein>
    <submittedName>
        <fullName evidence="2">Uncharacterized protein</fullName>
    </submittedName>
</protein>
<name>A0A2S4RQ90_CITAM</name>
<evidence type="ECO:0000256" key="1">
    <source>
        <dbReference type="SAM" id="MobiDB-lite"/>
    </source>
</evidence>
<reference evidence="2 3" key="1">
    <citation type="submission" date="2018-01" db="EMBL/GenBank/DDBJ databases">
        <title>Complete genome sequences of 14 Citrobacter spp. isolated from plant in Canada.</title>
        <authorList>
            <person name="Bhandare S.G."/>
            <person name="Colavecchio A."/>
            <person name="Jeukens J."/>
            <person name="Emond-Rheault J.-G."/>
            <person name="Freschi L."/>
            <person name="Hamel J."/>
            <person name="Kukavica-Ibrulj I."/>
            <person name="Levesque R."/>
            <person name="Goodridge L."/>
        </authorList>
    </citation>
    <scope>NUCLEOTIDE SEQUENCE [LARGE SCALE GENOMIC DNA]</scope>
    <source>
        <strain evidence="2 3">S1285</strain>
    </source>
</reference>
<comment type="caution">
    <text evidence="2">The sequence shown here is derived from an EMBL/GenBank/DDBJ whole genome shotgun (WGS) entry which is preliminary data.</text>
</comment>
<sequence>MFTSSKENSNEDFGRDFGLAQVIQLSKISQIAHEWNERGEKSTNRKKDRKKACAIKWDPYNAPPSTRRM</sequence>
<proteinExistence type="predicted"/>
<gene>
    <name evidence="2" type="ORF">C3430_26185</name>
</gene>
<dbReference type="OrthoDB" id="6631268at2"/>
<feature type="compositionally biased region" description="Basic and acidic residues" evidence="1">
    <location>
        <begin position="36"/>
        <end position="45"/>
    </location>
</feature>
<organism evidence="2 3">
    <name type="scientific">Citrobacter amalonaticus</name>
    <dbReference type="NCBI Taxonomy" id="35703"/>
    <lineage>
        <taxon>Bacteria</taxon>
        <taxon>Pseudomonadati</taxon>
        <taxon>Pseudomonadota</taxon>
        <taxon>Gammaproteobacteria</taxon>
        <taxon>Enterobacterales</taxon>
        <taxon>Enterobacteriaceae</taxon>
        <taxon>Citrobacter</taxon>
    </lineage>
</organism>
<dbReference type="AlphaFoldDB" id="A0A2S4RQ90"/>
<evidence type="ECO:0000313" key="3">
    <source>
        <dbReference type="Proteomes" id="UP000237003"/>
    </source>
</evidence>
<dbReference type="Proteomes" id="UP000237003">
    <property type="component" value="Unassembled WGS sequence"/>
</dbReference>
<dbReference type="EMBL" id="PQLX01000017">
    <property type="protein sequence ID" value="POU59933.1"/>
    <property type="molecule type" value="Genomic_DNA"/>
</dbReference>
<accession>A0A2S4RQ90</accession>
<dbReference type="RefSeq" id="WP_103780687.1">
    <property type="nucleotide sequence ID" value="NZ_PQLX01000017.1"/>
</dbReference>
<evidence type="ECO:0000313" key="2">
    <source>
        <dbReference type="EMBL" id="POU59933.1"/>
    </source>
</evidence>
<feature type="region of interest" description="Disordered" evidence="1">
    <location>
        <begin position="36"/>
        <end position="69"/>
    </location>
</feature>